<dbReference type="PANTHER" id="PTHR35718">
    <property type="entry name" value="EXPRESSED PROTEIN"/>
    <property type="match status" value="1"/>
</dbReference>
<protein>
    <submittedName>
        <fullName evidence="2">Uncharacterized protein LOC107796386</fullName>
    </submittedName>
</protein>
<evidence type="ECO:0000313" key="2">
    <source>
        <dbReference type="RefSeq" id="XP_016474627.2"/>
    </source>
</evidence>
<dbReference type="KEGG" id="nta:107796386"/>
<dbReference type="RefSeq" id="XP_016474627.2">
    <property type="nucleotide sequence ID" value="XM_016619141.2"/>
</dbReference>
<gene>
    <name evidence="2" type="primary">LOC107796386</name>
</gene>
<keyword evidence="1" id="KW-1185">Reference proteome</keyword>
<dbReference type="OMA" id="NQPNTVQ"/>
<evidence type="ECO:0000313" key="1">
    <source>
        <dbReference type="Proteomes" id="UP000790787"/>
    </source>
</evidence>
<dbReference type="PANTHER" id="PTHR35718:SF1">
    <property type="entry name" value="EXPRESSED PROTEIN"/>
    <property type="match status" value="1"/>
</dbReference>
<sequence length="141" mass="15168">MASYLFFLAVLCLPFIVKGQERAPHGLVYESPIALSPDAYSFFHPETQQKKNSTTESLCDNNTSESGCSELPTASSVQSNLAHQSLSPPEDGERRIGAGGIVGILLGFVFATIVLAFGVYYVVITRKSNSSKANPVQLINV</sequence>
<proteinExistence type="predicted"/>
<dbReference type="OrthoDB" id="1929763at2759"/>
<dbReference type="AlphaFoldDB" id="A0A1S4AD91"/>
<dbReference type="GeneID" id="107796386"/>
<accession>A0A1S4AD91</accession>
<dbReference type="Proteomes" id="UP000790787">
    <property type="component" value="Chromosome 9"/>
</dbReference>
<reference evidence="1" key="1">
    <citation type="journal article" date="2014" name="Nat. Commun.">
        <title>The tobacco genome sequence and its comparison with those of tomato and potato.</title>
        <authorList>
            <person name="Sierro N."/>
            <person name="Battey J.N."/>
            <person name="Ouadi S."/>
            <person name="Bakaher N."/>
            <person name="Bovet L."/>
            <person name="Willig A."/>
            <person name="Goepfert S."/>
            <person name="Peitsch M.C."/>
            <person name="Ivanov N.V."/>
        </authorList>
    </citation>
    <scope>NUCLEOTIDE SEQUENCE [LARGE SCALE GENOMIC DNA]</scope>
</reference>
<reference evidence="2" key="2">
    <citation type="submission" date="2025-08" db="UniProtKB">
        <authorList>
            <consortium name="RefSeq"/>
        </authorList>
    </citation>
    <scope>IDENTIFICATION</scope>
    <source>
        <tissue evidence="2">Leaf</tissue>
    </source>
</reference>
<dbReference type="STRING" id="4097.A0A1S4AD91"/>
<dbReference type="PaxDb" id="4097-A0A1S4AD91"/>
<organism evidence="1 2">
    <name type="scientific">Nicotiana tabacum</name>
    <name type="common">Common tobacco</name>
    <dbReference type="NCBI Taxonomy" id="4097"/>
    <lineage>
        <taxon>Eukaryota</taxon>
        <taxon>Viridiplantae</taxon>
        <taxon>Streptophyta</taxon>
        <taxon>Embryophyta</taxon>
        <taxon>Tracheophyta</taxon>
        <taxon>Spermatophyta</taxon>
        <taxon>Magnoliopsida</taxon>
        <taxon>eudicotyledons</taxon>
        <taxon>Gunneridae</taxon>
        <taxon>Pentapetalae</taxon>
        <taxon>asterids</taxon>
        <taxon>lamiids</taxon>
        <taxon>Solanales</taxon>
        <taxon>Solanaceae</taxon>
        <taxon>Nicotianoideae</taxon>
        <taxon>Nicotianeae</taxon>
        <taxon>Nicotiana</taxon>
    </lineage>
</organism>
<name>A0A1S4AD91_TOBAC</name>
<dbReference type="RefSeq" id="XP_016474627.1">
    <property type="nucleotide sequence ID" value="XM_016619141.1"/>
</dbReference>